<name>A0A520MVZ7_9GAMM</name>
<dbReference type="InterPro" id="IPR007956">
    <property type="entry name" value="Malonyl_CoA_deC_C"/>
</dbReference>
<dbReference type="PANTHER" id="PTHR28641">
    <property type="match status" value="1"/>
</dbReference>
<feature type="domain" description="Malonyl-CoA decarboxylase C-terminal" evidence="1">
    <location>
        <begin position="326"/>
        <end position="388"/>
    </location>
</feature>
<feature type="domain" description="Malonyl-CoA decarboxylase C-terminal" evidence="1">
    <location>
        <begin position="163"/>
        <end position="309"/>
    </location>
</feature>
<dbReference type="InterPro" id="IPR042303">
    <property type="entry name" value="Malonyl_CoA_deC_C_sf"/>
</dbReference>
<dbReference type="GO" id="GO:0006633">
    <property type="term" value="P:fatty acid biosynthetic process"/>
    <property type="evidence" value="ECO:0007669"/>
    <property type="project" value="InterPro"/>
</dbReference>
<evidence type="ECO:0000313" key="4">
    <source>
        <dbReference type="Proteomes" id="UP000315498"/>
    </source>
</evidence>
<dbReference type="Gene3D" id="1.20.140.90">
    <property type="entry name" value="Malonyl-CoA decarboxylase, oligemerization domain"/>
    <property type="match status" value="1"/>
</dbReference>
<dbReference type="Proteomes" id="UP000315498">
    <property type="component" value="Unassembled WGS sequence"/>
</dbReference>
<dbReference type="InterPro" id="IPR035372">
    <property type="entry name" value="MCD_N"/>
</dbReference>
<dbReference type="InterPro" id="IPR038351">
    <property type="entry name" value="MCD_N_sf"/>
</dbReference>
<dbReference type="Pfam" id="PF05292">
    <property type="entry name" value="MCD"/>
    <property type="match status" value="2"/>
</dbReference>
<evidence type="ECO:0000313" key="3">
    <source>
        <dbReference type="EMBL" id="RZO25400.1"/>
    </source>
</evidence>
<reference evidence="3 4" key="1">
    <citation type="submission" date="2019-02" db="EMBL/GenBank/DDBJ databases">
        <title>Prokaryotic population dynamics and viral predation in marine succession experiment using metagenomics: the confinement effect.</title>
        <authorList>
            <person name="Haro-Moreno J.M."/>
            <person name="Rodriguez-Valera F."/>
            <person name="Lopez-Perez M."/>
        </authorList>
    </citation>
    <scope>NUCLEOTIDE SEQUENCE [LARGE SCALE GENOMIC DNA]</scope>
    <source>
        <strain evidence="3">MED-G161</strain>
    </source>
</reference>
<organism evidence="3 4">
    <name type="scientific">SAR86 cluster bacterium</name>
    <dbReference type="NCBI Taxonomy" id="2030880"/>
    <lineage>
        <taxon>Bacteria</taxon>
        <taxon>Pseudomonadati</taxon>
        <taxon>Pseudomonadota</taxon>
        <taxon>Gammaproteobacteria</taxon>
        <taxon>SAR86 cluster</taxon>
    </lineage>
</organism>
<gene>
    <name evidence="3" type="ORF">EVA94_00985</name>
</gene>
<evidence type="ECO:0000259" key="2">
    <source>
        <dbReference type="Pfam" id="PF17408"/>
    </source>
</evidence>
<feature type="domain" description="Malonyl-CoA decarboxylase N-terminal" evidence="2">
    <location>
        <begin position="79"/>
        <end position="160"/>
    </location>
</feature>
<dbReference type="Pfam" id="PF17408">
    <property type="entry name" value="MCD_N"/>
    <property type="match status" value="1"/>
</dbReference>
<sequence length="420" mass="48462">MSFFQNILSSVMKNTRRLNRLGTKSFGKLHSDINKAVDSVMSTSGEVSSLVYAEHLLNLIEKQDDNGLKKFLKNLLAKYDIDTKKLLKDVKRYSSEKTEKSLREINNSSEPRWVELFRRLNSTSNGTSRLVKLRERIHLLKDPELKTFDSGLLNLFRYWFNPSFLVLEKIDWETPANILEKIIEYEAVHEINSWNDLRARLAPSDRQCFAFFHPLIPNDPLIFVEVALCTDIPKSIQQVIRLDRNEIDIEDANTAIFYSISNCQNGLLGISFGNFLIKKVAKTLKRELPDLNQFLTLSPIPGLMKWMEEFAPITFERCTDKNCSDDELMKKTIKYLTESDRQDGMPNDPVGRFHIGNGASLERVNLNADLSEKGLSQSYGIMANYLYDLEVVEENHEMFFKNKTVLTSNEIKAQKKKLNK</sequence>
<dbReference type="PANTHER" id="PTHR28641:SF1">
    <property type="entry name" value="MALONYL-COA DECARBOXYLASE, MITOCHONDRIAL"/>
    <property type="match status" value="1"/>
</dbReference>
<evidence type="ECO:0000259" key="1">
    <source>
        <dbReference type="Pfam" id="PF05292"/>
    </source>
</evidence>
<protein>
    <submittedName>
        <fullName evidence="3">Decarboxylase</fullName>
    </submittedName>
</protein>
<proteinExistence type="predicted"/>
<dbReference type="InterPro" id="IPR038917">
    <property type="entry name" value="Malonyl_CoA_deC"/>
</dbReference>
<dbReference type="Gene3D" id="3.40.630.150">
    <property type="entry name" value="Malonyl-CoA decarboxylase, catalytic domain"/>
    <property type="match status" value="1"/>
</dbReference>
<dbReference type="AlphaFoldDB" id="A0A520MVZ7"/>
<dbReference type="GO" id="GO:0050080">
    <property type="term" value="F:malonyl-CoA decarboxylase activity"/>
    <property type="evidence" value="ECO:0007669"/>
    <property type="project" value="InterPro"/>
</dbReference>
<comment type="caution">
    <text evidence="3">The sequence shown here is derived from an EMBL/GenBank/DDBJ whole genome shotgun (WGS) entry which is preliminary data.</text>
</comment>
<accession>A0A520MVZ7</accession>
<dbReference type="EMBL" id="SHBG01000005">
    <property type="protein sequence ID" value="RZO25400.1"/>
    <property type="molecule type" value="Genomic_DNA"/>
</dbReference>